<dbReference type="InterPro" id="IPR036838">
    <property type="entry name" value="Ribosomal_uS10_dom_sf"/>
</dbReference>
<evidence type="ECO:0000256" key="3">
    <source>
        <dbReference type="ARBA" id="ARBA00023274"/>
    </source>
</evidence>
<dbReference type="KEGG" id="flt:Sv326_0730"/>
<evidence type="ECO:0000259" key="6">
    <source>
        <dbReference type="SMART" id="SM01403"/>
    </source>
</evidence>
<dbReference type="SMART" id="SM01403">
    <property type="entry name" value="Ribosomal_S10"/>
    <property type="match status" value="1"/>
</dbReference>
<name>A0A7D5XCB3_FERL1</name>
<dbReference type="GO" id="GO:0003735">
    <property type="term" value="F:structural constituent of ribosome"/>
    <property type="evidence" value="ECO:0007669"/>
    <property type="project" value="UniProtKB-UniRule"/>
</dbReference>
<protein>
    <recommendedName>
        <fullName evidence="4 5">Small ribosomal subunit protein uS10</fullName>
    </recommendedName>
</protein>
<feature type="domain" description="Small ribosomal subunit protein uS10" evidence="6">
    <location>
        <begin position="5"/>
        <end position="99"/>
    </location>
</feature>
<dbReference type="NCBIfam" id="TIGR01046">
    <property type="entry name" value="uS10_euk_arch"/>
    <property type="match status" value="1"/>
</dbReference>
<dbReference type="GO" id="GO:0015935">
    <property type="term" value="C:small ribosomal subunit"/>
    <property type="evidence" value="ECO:0007669"/>
    <property type="project" value="UniProtKB-UniRule"/>
</dbReference>
<evidence type="ECO:0000256" key="5">
    <source>
        <dbReference type="HAMAP-Rule" id="MF_00508"/>
    </source>
</evidence>
<proteinExistence type="inferred from homology"/>
<dbReference type="Proteomes" id="UP000510821">
    <property type="component" value="Chromosome"/>
</dbReference>
<dbReference type="Pfam" id="PF00338">
    <property type="entry name" value="Ribosomal_S10"/>
    <property type="match status" value="1"/>
</dbReference>
<dbReference type="EMBL" id="CP058998">
    <property type="protein sequence ID" value="QLJ52905.1"/>
    <property type="molecule type" value="Genomic_DNA"/>
</dbReference>
<accession>A0A7D5XCB3</accession>
<keyword evidence="2 5" id="KW-0689">Ribosomal protein</keyword>
<dbReference type="HAMAP" id="MF_00508">
    <property type="entry name" value="Ribosomal_uS10"/>
    <property type="match status" value="1"/>
</dbReference>
<dbReference type="PANTHER" id="PTHR11700">
    <property type="entry name" value="30S RIBOSOMAL PROTEIN S10 FAMILY MEMBER"/>
    <property type="match status" value="1"/>
</dbReference>
<organism evidence="7 8">
    <name type="scientific">Fermentimicrarchaeum limneticum</name>
    <dbReference type="NCBI Taxonomy" id="2795018"/>
    <lineage>
        <taxon>Archaea</taxon>
        <taxon>Candidatus Micrarchaeota</taxon>
        <taxon>Candidatus Fermentimicrarchaeales</taxon>
        <taxon>Candidatus Fermentimicrarchaeaceae</taxon>
        <taxon>Candidatus Fermentimicrarchaeum</taxon>
    </lineage>
</organism>
<comment type="similarity">
    <text evidence="1 5">Belongs to the universal ribosomal protein uS10 family.</text>
</comment>
<dbReference type="FunFam" id="3.30.70.600:FF:000004">
    <property type="entry name" value="30S ribosomal protein S10"/>
    <property type="match status" value="1"/>
</dbReference>
<gene>
    <name evidence="5" type="primary">rps10</name>
    <name evidence="7" type="ORF">Sv326_0730</name>
</gene>
<dbReference type="InterPro" id="IPR027486">
    <property type="entry name" value="Ribosomal_uS10_dom"/>
</dbReference>
<evidence type="ECO:0000256" key="4">
    <source>
        <dbReference type="ARBA" id="ARBA00035162"/>
    </source>
</evidence>
<dbReference type="InterPro" id="IPR001848">
    <property type="entry name" value="Ribosomal_uS10"/>
</dbReference>
<comment type="function">
    <text evidence="5">Involved in the binding of tRNA to the ribosomes.</text>
</comment>
<evidence type="ECO:0000256" key="2">
    <source>
        <dbReference type="ARBA" id="ARBA00022980"/>
    </source>
</evidence>
<evidence type="ECO:0000256" key="1">
    <source>
        <dbReference type="ARBA" id="ARBA00007102"/>
    </source>
</evidence>
<dbReference type="GO" id="GO:0006412">
    <property type="term" value="P:translation"/>
    <property type="evidence" value="ECO:0007669"/>
    <property type="project" value="UniProtKB-UniRule"/>
</dbReference>
<keyword evidence="3 5" id="KW-0687">Ribonucleoprotein</keyword>
<sequence length="101" mass="11675">MTRARIKLIGKNPKELDDVCNQIKDITKAAGVDMRGPIPLPTKRLKITTRRTPCGDGSDTYEHWEMRIRKRVIDVVGDERILRQIMRVRVPDTVHIEISLE</sequence>
<evidence type="ECO:0000313" key="8">
    <source>
        <dbReference type="Proteomes" id="UP000510821"/>
    </source>
</evidence>
<dbReference type="InterPro" id="IPR005729">
    <property type="entry name" value="Ribosomal_uS10_euk/arc"/>
</dbReference>
<dbReference type="PRINTS" id="PR00971">
    <property type="entry name" value="RIBOSOMALS10"/>
</dbReference>
<reference evidence="8" key="1">
    <citation type="submission" date="2020-07" db="EMBL/GenBank/DDBJ databases">
        <title>Metabolic diversity and evolutionary history of the archaeal phylum ###Micrarchaeota### uncovered from a freshwater lake metagenome.</title>
        <authorList>
            <person name="Kadnikov V.V."/>
            <person name="Savvichev A.S."/>
            <person name="Mardanov A.V."/>
            <person name="Beletsky A.V."/>
            <person name="Chupakov A.V."/>
            <person name="Kokryatskaya N.M."/>
            <person name="Pimenov N.V."/>
            <person name="Ravin N.V."/>
        </authorList>
    </citation>
    <scope>NUCLEOTIDE SEQUENCE [LARGE SCALE GENOMIC DNA]</scope>
</reference>
<dbReference type="SUPFAM" id="SSF54999">
    <property type="entry name" value="Ribosomal protein S10"/>
    <property type="match status" value="1"/>
</dbReference>
<dbReference type="AlphaFoldDB" id="A0A7D5XCB3"/>
<dbReference type="Gene3D" id="3.30.70.600">
    <property type="entry name" value="Ribosomal protein S10 domain"/>
    <property type="match status" value="1"/>
</dbReference>
<dbReference type="GO" id="GO:0000049">
    <property type="term" value="F:tRNA binding"/>
    <property type="evidence" value="ECO:0007669"/>
    <property type="project" value="UniProtKB-UniRule"/>
</dbReference>
<evidence type="ECO:0000313" key="7">
    <source>
        <dbReference type="EMBL" id="QLJ52905.1"/>
    </source>
</evidence>
<comment type="subunit">
    <text evidence="5">Part of the 30S ribosomal subunit.</text>
</comment>